<reference evidence="3" key="1">
    <citation type="submission" date="2022-10" db="EMBL/GenBank/DDBJ databases">
        <title>Genome assembly of Pristionchus species.</title>
        <authorList>
            <person name="Yoshida K."/>
            <person name="Sommer R.J."/>
        </authorList>
    </citation>
    <scope>NUCLEOTIDE SEQUENCE [LARGE SCALE GENOMIC DNA]</scope>
    <source>
        <strain evidence="3">RS5460</strain>
    </source>
</reference>
<feature type="compositionally biased region" description="Gly residues" evidence="1">
    <location>
        <begin position="437"/>
        <end position="459"/>
    </location>
</feature>
<name>A0AAN5CED8_9BILA</name>
<dbReference type="Proteomes" id="UP001328107">
    <property type="component" value="Unassembled WGS sequence"/>
</dbReference>
<comment type="caution">
    <text evidence="2">The sequence shown here is derived from an EMBL/GenBank/DDBJ whole genome shotgun (WGS) entry which is preliminary data.</text>
</comment>
<evidence type="ECO:0000313" key="3">
    <source>
        <dbReference type="Proteomes" id="UP001328107"/>
    </source>
</evidence>
<organism evidence="2 3">
    <name type="scientific">Pristionchus mayeri</name>
    <dbReference type="NCBI Taxonomy" id="1317129"/>
    <lineage>
        <taxon>Eukaryota</taxon>
        <taxon>Metazoa</taxon>
        <taxon>Ecdysozoa</taxon>
        <taxon>Nematoda</taxon>
        <taxon>Chromadorea</taxon>
        <taxon>Rhabditida</taxon>
        <taxon>Rhabditina</taxon>
        <taxon>Diplogasteromorpha</taxon>
        <taxon>Diplogasteroidea</taxon>
        <taxon>Neodiplogasteridae</taxon>
        <taxon>Pristionchus</taxon>
    </lineage>
</organism>
<accession>A0AAN5CED8</accession>
<feature type="region of interest" description="Disordered" evidence="1">
    <location>
        <begin position="128"/>
        <end position="173"/>
    </location>
</feature>
<feature type="compositionally biased region" description="Low complexity" evidence="1">
    <location>
        <begin position="128"/>
        <end position="139"/>
    </location>
</feature>
<feature type="compositionally biased region" description="Gly residues" evidence="1">
    <location>
        <begin position="531"/>
        <end position="555"/>
    </location>
</feature>
<feature type="region of interest" description="Disordered" evidence="1">
    <location>
        <begin position="428"/>
        <end position="555"/>
    </location>
</feature>
<evidence type="ECO:0000313" key="2">
    <source>
        <dbReference type="EMBL" id="GMR42530.1"/>
    </source>
</evidence>
<feature type="compositionally biased region" description="Pro residues" evidence="1">
    <location>
        <begin position="460"/>
        <end position="475"/>
    </location>
</feature>
<feature type="non-terminal residue" evidence="2">
    <location>
        <position position="1"/>
    </location>
</feature>
<sequence>FHDFDVVFGDQFMPTWRPLTPPLSDLDEELYSNDLSSQFYEDYLMEESELPGTVLDLHRPLTKYTLSPTKKQRENSHSAVLQLLNAASPIVSAEHAAAEAQKNAAVLHQSQSATSIAIGVAAPVPLESPSVRRSSSSNRKPARAVFDSIPGRTTKGEMRPPTTPPPAERGEAKDYEGPEWTILEDYALLQAVLSEQRLTHMSPNEKSGIKLNWEYISGYVNRVTGNYRSPRQCSVHYQMAVLPREEGRIITYDPLTKKPRKLSLSATQLSHLRKGRTSTFQQYQNDVEPVLRDKLIDKMRAVQKVRENRNQPFVRVNTRAVPSTGAPPPNHIARMRQWDMDPSNSFPSVSESIAIREDKRAMVMNQEKEARLAHEARMAEEREKIWIASSISSIIVRPSAIAHLPGGPLITPPLIQLEVPPLPRLHFPPPNAMQVNPGGGVPPSGGGIVPPSGGGGGGPLPLPPSQQSQPLPPVNGSPLQSLQQPHPMAEHLPMSGMSRRVGTPMGGGSSQGMAGSGGGGSGGTPSQYVVVGGGEGGQQGQQAGASGGGGQQVRR</sequence>
<evidence type="ECO:0000256" key="1">
    <source>
        <dbReference type="SAM" id="MobiDB-lite"/>
    </source>
</evidence>
<proteinExistence type="predicted"/>
<feature type="compositionally biased region" description="Gly residues" evidence="1">
    <location>
        <begin position="504"/>
        <end position="523"/>
    </location>
</feature>
<keyword evidence="3" id="KW-1185">Reference proteome</keyword>
<gene>
    <name evidence="2" type="ORF">PMAYCL1PPCAC_12725</name>
</gene>
<evidence type="ECO:0008006" key="4">
    <source>
        <dbReference type="Google" id="ProtNLM"/>
    </source>
</evidence>
<dbReference type="AlphaFoldDB" id="A0AAN5CED8"/>
<protein>
    <recommendedName>
        <fullName evidence="4">Myb-like domain-containing protein</fullName>
    </recommendedName>
</protein>
<dbReference type="EMBL" id="BTRK01000003">
    <property type="protein sequence ID" value="GMR42530.1"/>
    <property type="molecule type" value="Genomic_DNA"/>
</dbReference>